<comment type="caution">
    <text evidence="3">The sequence shown here is derived from an EMBL/GenBank/DDBJ whole genome shotgun (WGS) entry which is preliminary data.</text>
</comment>
<gene>
    <name evidence="3" type="primary">TY3B-G_63</name>
    <name evidence="3" type="ORF">CK203_029463</name>
</gene>
<dbReference type="CDD" id="cd01647">
    <property type="entry name" value="RT_LTR"/>
    <property type="match status" value="1"/>
</dbReference>
<protein>
    <submittedName>
        <fullName evidence="3">Transposon Ty3-G Gag-Pol polyprotein</fullName>
    </submittedName>
</protein>
<dbReference type="InterPro" id="IPR043128">
    <property type="entry name" value="Rev_trsase/Diguanyl_cyclase"/>
</dbReference>
<accession>A0A438JCH0</accession>
<reference evidence="3 4" key="1">
    <citation type="journal article" date="2018" name="PLoS Genet.">
        <title>Population sequencing reveals clonal diversity and ancestral inbreeding in the grapevine cultivar Chardonnay.</title>
        <authorList>
            <person name="Roach M.J."/>
            <person name="Johnson D.L."/>
            <person name="Bohlmann J."/>
            <person name="van Vuuren H.J."/>
            <person name="Jones S.J."/>
            <person name="Pretorius I.S."/>
            <person name="Schmidt S.A."/>
            <person name="Borneman A.R."/>
        </authorList>
    </citation>
    <scope>NUCLEOTIDE SEQUENCE [LARGE SCALE GENOMIC DNA]</scope>
    <source>
        <strain evidence="4">cv. Chardonnay</strain>
        <tissue evidence="3">Leaf</tissue>
    </source>
</reference>
<dbReference type="InterPro" id="IPR053134">
    <property type="entry name" value="RNA-dir_DNA_polymerase"/>
</dbReference>
<dbReference type="PANTHER" id="PTHR24559">
    <property type="entry name" value="TRANSPOSON TY3-I GAG-POL POLYPROTEIN"/>
    <property type="match status" value="1"/>
</dbReference>
<evidence type="ECO:0000259" key="2">
    <source>
        <dbReference type="Pfam" id="PF00078"/>
    </source>
</evidence>
<organism evidence="3 4">
    <name type="scientific">Vitis vinifera</name>
    <name type="common">Grape</name>
    <dbReference type="NCBI Taxonomy" id="29760"/>
    <lineage>
        <taxon>Eukaryota</taxon>
        <taxon>Viridiplantae</taxon>
        <taxon>Streptophyta</taxon>
        <taxon>Embryophyta</taxon>
        <taxon>Tracheophyta</taxon>
        <taxon>Spermatophyta</taxon>
        <taxon>Magnoliopsida</taxon>
        <taxon>eudicotyledons</taxon>
        <taxon>Gunneridae</taxon>
        <taxon>Pentapetalae</taxon>
        <taxon>rosids</taxon>
        <taxon>Vitales</taxon>
        <taxon>Vitaceae</taxon>
        <taxon>Viteae</taxon>
        <taxon>Vitis</taxon>
    </lineage>
</organism>
<dbReference type="AlphaFoldDB" id="A0A438JCH0"/>
<evidence type="ECO:0000313" key="3">
    <source>
        <dbReference type="EMBL" id="RVX06657.1"/>
    </source>
</evidence>
<dbReference type="PANTHER" id="PTHR24559:SF444">
    <property type="entry name" value="REVERSE TRANSCRIPTASE DOMAIN-CONTAINING PROTEIN"/>
    <property type="match status" value="1"/>
</dbReference>
<dbReference type="SUPFAM" id="SSF56672">
    <property type="entry name" value="DNA/RNA polymerases"/>
    <property type="match status" value="1"/>
</dbReference>
<sequence>MRPVDCIGTFPLVNASRVLQLHEYALFLTLGISEFDVRRVLVDPGSSTDLLQMSAYKQMGYSPSALENPGMKVVPFTYYQMVRYLIEEGQVDLLGSQLATCQCYQVALDFRHPTSEEAPNKDTFAWTHSDMFGIPPSMASQSLMSHPPRVLSSKRFHVSIWIVFPYPRIDQIVDAIVRHGMLSFLNAFSGYHQILMFQPDKEKTTFITPHGLYCYKVMSFGLKNAGTTYQRLMTKIFKPLIEPNHGAELPQKPAHLVESLREQWWTLHVDETSRASSSGIANFGQIQKEYEANDERMACYLTMVKDRLEKLDKWVVRQVPRNENLKVDTLAGIATTLPIRKSSNATRSTSKPHPQSHQNQYVVPMKRTSVGYMIS</sequence>
<feature type="domain" description="Reverse transcriptase" evidence="2">
    <location>
        <begin position="173"/>
        <end position="242"/>
    </location>
</feature>
<proteinExistence type="predicted"/>
<feature type="region of interest" description="Disordered" evidence="1">
    <location>
        <begin position="339"/>
        <end position="358"/>
    </location>
</feature>
<evidence type="ECO:0000256" key="1">
    <source>
        <dbReference type="SAM" id="MobiDB-lite"/>
    </source>
</evidence>
<dbReference type="GO" id="GO:0003676">
    <property type="term" value="F:nucleic acid binding"/>
    <property type="evidence" value="ECO:0007669"/>
    <property type="project" value="InterPro"/>
</dbReference>
<dbReference type="Gene3D" id="3.10.10.10">
    <property type="entry name" value="HIV Type 1 Reverse Transcriptase, subunit A, domain 1"/>
    <property type="match status" value="1"/>
</dbReference>
<dbReference type="EMBL" id="QGNW01000050">
    <property type="protein sequence ID" value="RVX06657.1"/>
    <property type="molecule type" value="Genomic_DNA"/>
</dbReference>
<dbReference type="Proteomes" id="UP000288805">
    <property type="component" value="Unassembled WGS sequence"/>
</dbReference>
<dbReference type="InterPro" id="IPR036397">
    <property type="entry name" value="RNaseH_sf"/>
</dbReference>
<dbReference type="InterPro" id="IPR000477">
    <property type="entry name" value="RT_dom"/>
</dbReference>
<feature type="compositionally biased region" description="Polar residues" evidence="1">
    <location>
        <begin position="341"/>
        <end position="358"/>
    </location>
</feature>
<name>A0A438JCH0_VITVI</name>
<dbReference type="Gene3D" id="3.30.70.270">
    <property type="match status" value="1"/>
</dbReference>
<dbReference type="Pfam" id="PF00078">
    <property type="entry name" value="RVT_1"/>
    <property type="match status" value="1"/>
</dbReference>
<dbReference type="Gene3D" id="3.30.420.10">
    <property type="entry name" value="Ribonuclease H-like superfamily/Ribonuclease H"/>
    <property type="match status" value="1"/>
</dbReference>
<dbReference type="InterPro" id="IPR043502">
    <property type="entry name" value="DNA/RNA_pol_sf"/>
</dbReference>
<evidence type="ECO:0000313" key="4">
    <source>
        <dbReference type="Proteomes" id="UP000288805"/>
    </source>
</evidence>